<accession>A0A4P2QZ64</accession>
<dbReference type="NCBIfam" id="TIGR03696">
    <property type="entry name" value="Rhs_assc_core"/>
    <property type="match status" value="1"/>
</dbReference>
<organism evidence="2 3">
    <name type="scientific">Sorangium cellulosum</name>
    <name type="common">Polyangium cellulosum</name>
    <dbReference type="NCBI Taxonomy" id="56"/>
    <lineage>
        <taxon>Bacteria</taxon>
        <taxon>Pseudomonadati</taxon>
        <taxon>Myxococcota</taxon>
        <taxon>Polyangia</taxon>
        <taxon>Polyangiales</taxon>
        <taxon>Polyangiaceae</taxon>
        <taxon>Sorangium</taxon>
    </lineage>
</organism>
<dbReference type="AlphaFoldDB" id="A0A4P2QZ64"/>
<dbReference type="RefSeq" id="WP_237244458.1">
    <property type="nucleotide sequence ID" value="NZ_CP012672.1"/>
</dbReference>
<dbReference type="EMBL" id="CP012672">
    <property type="protein sequence ID" value="AUX35894.1"/>
    <property type="molecule type" value="Genomic_DNA"/>
</dbReference>
<dbReference type="InterPro" id="IPR050708">
    <property type="entry name" value="T6SS_VgrG/RHS"/>
</dbReference>
<dbReference type="PANTHER" id="PTHR32305">
    <property type="match status" value="1"/>
</dbReference>
<dbReference type="InterPro" id="IPR022385">
    <property type="entry name" value="Rhs_assc_core"/>
</dbReference>
<dbReference type="InterPro" id="IPR006530">
    <property type="entry name" value="YD"/>
</dbReference>
<dbReference type="Gene3D" id="2.180.10.10">
    <property type="entry name" value="RHS repeat-associated core"/>
    <property type="match status" value="1"/>
</dbReference>
<feature type="compositionally biased region" description="Pro residues" evidence="1">
    <location>
        <begin position="744"/>
        <end position="782"/>
    </location>
</feature>
<name>A0A4P2QZ64_SORCE</name>
<evidence type="ECO:0000256" key="1">
    <source>
        <dbReference type="SAM" id="MobiDB-lite"/>
    </source>
</evidence>
<proteinExistence type="predicted"/>
<dbReference type="PANTHER" id="PTHR32305:SF15">
    <property type="entry name" value="PROTEIN RHSA-RELATED"/>
    <property type="match status" value="1"/>
</dbReference>
<feature type="region of interest" description="Disordered" evidence="1">
    <location>
        <begin position="322"/>
        <end position="346"/>
    </location>
</feature>
<evidence type="ECO:0000313" key="2">
    <source>
        <dbReference type="EMBL" id="AUX35894.1"/>
    </source>
</evidence>
<protein>
    <submittedName>
        <fullName evidence="2">Uncharacterized protein</fullName>
    </submittedName>
</protein>
<evidence type="ECO:0000313" key="3">
    <source>
        <dbReference type="Proteomes" id="UP000295497"/>
    </source>
</evidence>
<reference evidence="2 3" key="1">
    <citation type="submission" date="2015-09" db="EMBL/GenBank/DDBJ databases">
        <title>Sorangium comparison.</title>
        <authorList>
            <person name="Zaburannyi N."/>
            <person name="Bunk B."/>
            <person name="Overmann J."/>
            <person name="Mueller R."/>
        </authorList>
    </citation>
    <scope>NUCLEOTIDE SEQUENCE [LARGE SCALE GENOMIC DNA]</scope>
    <source>
        <strain evidence="2 3">So ce836</strain>
    </source>
</reference>
<feature type="region of interest" description="Disordered" evidence="1">
    <location>
        <begin position="739"/>
        <end position="848"/>
    </location>
</feature>
<dbReference type="NCBIfam" id="TIGR01643">
    <property type="entry name" value="YD_repeat_2x"/>
    <property type="match status" value="1"/>
</dbReference>
<gene>
    <name evidence="2" type="ORF">SOCE836_080960</name>
</gene>
<feature type="compositionally biased region" description="Low complexity" evidence="1">
    <location>
        <begin position="790"/>
        <end position="825"/>
    </location>
</feature>
<sequence>MLDIEGQPLAITDARGNLAMQHRFGLGGPLLVQNSNDGGERRMLAGATGQRLRAWNGRGFAYRSSYDVLRRPTHEHVQLGSGSERVARRYVYGEAHPQATSLNLRGRPYQVYDGAGVVTSQAYDFKGNVLQASRRLRSDVHADADWSALAALTDVSAIATAAEPLLETESFGTQTAYDALNRPTSVTAPDASEVKPTYNEAGLLERVEARIRGAVAWTTFVDDIDYDAKGQRERIEYGNGTFTDYTYDPLTYRLTRLKTTRSSDSTVLQNLRYVYDPVGNIVEIGDSAQQTVFFNNDVVSPSAQYEYDAVYRLIEATGREHAGGLSDAPRDQNDLPIQSLPHPNDPQALRNYTEQYVYDAVGNLLRMVHQAGTGSWTRWYAYETANNRLMSTTGDPEHGPFSTYAHDAHGNMTSMPHITALTWDENDQVRSTDLGGGGDVYYDYDAAGQRVRKVWEHSGLVEERIYLGGYEVYRRRNGSGLSLERQTLHVMDGARRVAMVETKTVDTSGPFTVTPRVRYQLGNHLGSVSLEVDGAGLVIGYEEYHPYGTTSYWSTSSGVEVSRKRYRYTGKEKDEETGLYYHGARYYAPWLGRWTAADPAGMVDGPNLYRYCRNSPCVYSDDTGEEPNNAHAPPPVHLRPRLDDSWEVLTHDSGVRFGPGGEQRTAENLRAMGMPGLAEVAESGGCAWCHLTKDSRTLAEADAKIDPQHYRDMSTLVGVSSVVLSTALAMYQRRVDAPQAVPKAPEPAKPPAPAPSAAKPPPAPSAPYFPPPDTPAPPPKFPLPTTNPDVSKPARVSPPVVVSRPTVPAPADAPVKTPPATKTATSGRNLYRGVPGQKGPKAQLARQGIVKPRGTALDEESLRKHVLNEDVNAGVTSWTPDRTVARQFSGESGTIVEIERAQVQDRIVPRPNVGGKYSHESEVLLKGRIQGRPTKP</sequence>
<dbReference type="Proteomes" id="UP000295497">
    <property type="component" value="Chromosome"/>
</dbReference>
<feature type="compositionally biased region" description="Basic and acidic residues" evidence="1">
    <location>
        <begin position="322"/>
        <end position="333"/>
    </location>
</feature>